<protein>
    <submittedName>
        <fullName evidence="2">Uncharacterized protein</fullName>
    </submittedName>
</protein>
<evidence type="ECO:0000313" key="2">
    <source>
        <dbReference type="EMBL" id="CED83172.1"/>
    </source>
</evidence>
<dbReference type="EMBL" id="LN483142">
    <property type="protein sequence ID" value="CED83172.1"/>
    <property type="molecule type" value="Genomic_DNA"/>
</dbReference>
<accession>A0A0F7SM83</accession>
<dbReference type="AlphaFoldDB" id="A0A0F7SM83"/>
<feature type="compositionally biased region" description="Polar residues" evidence="1">
    <location>
        <begin position="88"/>
        <end position="104"/>
    </location>
</feature>
<organism evidence="2">
    <name type="scientific">Phaffia rhodozyma</name>
    <name type="common">Yeast</name>
    <name type="synonym">Xanthophyllomyces dendrorhous</name>
    <dbReference type="NCBI Taxonomy" id="264483"/>
    <lineage>
        <taxon>Eukaryota</taxon>
        <taxon>Fungi</taxon>
        <taxon>Dikarya</taxon>
        <taxon>Basidiomycota</taxon>
        <taxon>Agaricomycotina</taxon>
        <taxon>Tremellomycetes</taxon>
        <taxon>Cystofilobasidiales</taxon>
        <taxon>Mrakiaceae</taxon>
        <taxon>Phaffia</taxon>
    </lineage>
</organism>
<name>A0A0F7SM83_PHARH</name>
<evidence type="ECO:0000256" key="1">
    <source>
        <dbReference type="SAM" id="MobiDB-lite"/>
    </source>
</evidence>
<proteinExistence type="predicted"/>
<sequence>MSHSTCWLRWQNPPAAGAVELIADVLSKQYLAQPTTKFLLSLNSHRASFPTPTDTAGPSHSPGLSTRSLHTVVAHSSPYIHALIEESVPNSSSTHASNPATGSATKADLPPSSKKKQTMLSLTPPGSLHQLLAAVKSGFVVNDPGAGAGIGKQRTEGVDMGTSSLSRTRNQSTALKVDGQTFEIPYGVTSSNGTSWTGEREVEWVVKVGGISGAGGTSKGVLIEVEHHMPSSTSLLPLLYPNAIPSPTFVELQAFLVSLLPPLPDLKYSLSTDENWVDIGVSFDSPASISTATDTGTGESRTAPEVDKVELARRTAWLLIGLLRKDLLF</sequence>
<feature type="region of interest" description="Disordered" evidence="1">
    <location>
        <begin position="88"/>
        <end position="123"/>
    </location>
</feature>
<feature type="region of interest" description="Disordered" evidence="1">
    <location>
        <begin position="150"/>
        <end position="169"/>
    </location>
</feature>
<reference evidence="2" key="1">
    <citation type="submission" date="2014-08" db="EMBL/GenBank/DDBJ databases">
        <authorList>
            <person name="Sharma Rahul"/>
            <person name="Thines Marco"/>
        </authorList>
    </citation>
    <scope>NUCLEOTIDE SEQUENCE</scope>
</reference>